<keyword evidence="2" id="KW-0442">Lipid degradation</keyword>
<protein>
    <recommendedName>
        <fullName evidence="2">Lipase</fullName>
    </recommendedName>
</protein>
<dbReference type="GeneID" id="129331688"/>
<comment type="similarity">
    <text evidence="1 2">Belongs to the AB hydrolase superfamily. Lipase family.</text>
</comment>
<evidence type="ECO:0000256" key="2">
    <source>
        <dbReference type="PIRNR" id="PIRNR000862"/>
    </source>
</evidence>
<keyword evidence="2" id="KW-0378">Hydrolase</keyword>
<dbReference type="GO" id="GO:0016788">
    <property type="term" value="F:hydrolase activity, acting on ester bonds"/>
    <property type="evidence" value="ECO:0007669"/>
    <property type="project" value="InterPro"/>
</dbReference>
<evidence type="ECO:0000313" key="6">
    <source>
        <dbReference type="Proteomes" id="UP001190640"/>
    </source>
</evidence>
<feature type="domain" description="Partial AB-hydrolase lipase" evidence="5">
    <location>
        <begin position="30"/>
        <end position="91"/>
    </location>
</feature>
<dbReference type="SUPFAM" id="SSF53474">
    <property type="entry name" value="alpha/beta-Hydrolases"/>
    <property type="match status" value="1"/>
</dbReference>
<feature type="active site" description="Nucleophile" evidence="3">
    <location>
        <position position="166"/>
    </location>
</feature>
<evidence type="ECO:0000313" key="7">
    <source>
        <dbReference type="RefSeq" id="XP_054838095.1"/>
    </source>
</evidence>
<dbReference type="InterPro" id="IPR006693">
    <property type="entry name" value="AB_hydrolase_lipase"/>
</dbReference>
<keyword evidence="2" id="KW-0443">Lipid metabolism</keyword>
<dbReference type="Proteomes" id="UP001190640">
    <property type="component" value="Chromosome 6"/>
</dbReference>
<dbReference type="RefSeq" id="XP_054838095.1">
    <property type="nucleotide sequence ID" value="XM_054982120.1"/>
</dbReference>
<keyword evidence="6" id="KW-1185">Reference proteome</keyword>
<keyword evidence="4" id="KW-0732">Signal</keyword>
<feature type="signal peptide" evidence="4">
    <location>
        <begin position="1"/>
        <end position="17"/>
    </location>
</feature>
<dbReference type="AlphaFoldDB" id="A0AA97JHX9"/>
<dbReference type="Pfam" id="PF04083">
    <property type="entry name" value="Abhydro_lipase"/>
    <property type="match status" value="1"/>
</dbReference>
<evidence type="ECO:0000259" key="5">
    <source>
        <dbReference type="Pfam" id="PF04083"/>
    </source>
</evidence>
<dbReference type="PIRSF" id="PIRSF000862">
    <property type="entry name" value="Steryl_ester_lip"/>
    <property type="match status" value="1"/>
</dbReference>
<evidence type="ECO:0000256" key="3">
    <source>
        <dbReference type="PIRSR" id="PIRSR000862-1"/>
    </source>
</evidence>
<dbReference type="Gene3D" id="3.40.50.1820">
    <property type="entry name" value="alpha/beta hydrolase"/>
    <property type="match status" value="1"/>
</dbReference>
<sequence>MWLALVFMFLLYGSVSGLDGEIDPEVSMTVKEIINYWGYPFEEYEIVTDDGYILTIHRIPYGRVNRTSPNPSPVYLQHGVLVDSSTWVSNLPENSLGFMLADSGFDVWMGNSRGNFWSRKHVSLSVDDVKYWEFSYDHMAKYDLPASINFILQKTGQQKLHYVAHSQGTTIGFICFSTMPQWAEKIKVFSALAPVATVKHAKTPAARFAYVPELTVKLIFGKKEFLPTKNITDYLAAHVCNQDLGSKLCSNILFLLCGYNVNNLNMSRLDVYLSHVPSGTSVQNMIHWKQAVIYGKLQAYDYGQIGNLLHYNQIQPPEYNIANMNVPAAIWEGGNDWLSNPADNALLFPKIKRLILRKIIENWNHLDFLYGLDAPNQLYHDLLNVLKQNP</sequence>
<dbReference type="InterPro" id="IPR029058">
    <property type="entry name" value="AB_hydrolase_fold"/>
</dbReference>
<dbReference type="KEGG" id="emc:129331688"/>
<feature type="active site" description="Charge relay system" evidence="3">
    <location>
        <position position="365"/>
    </location>
</feature>
<proteinExistence type="inferred from homology"/>
<evidence type="ECO:0000256" key="1">
    <source>
        <dbReference type="ARBA" id="ARBA00010701"/>
    </source>
</evidence>
<feature type="active site" description="Charge relay system" evidence="3">
    <location>
        <position position="336"/>
    </location>
</feature>
<dbReference type="GO" id="GO:0016042">
    <property type="term" value="P:lipid catabolic process"/>
    <property type="evidence" value="ECO:0007669"/>
    <property type="project" value="UniProtKB-KW"/>
</dbReference>
<evidence type="ECO:0000256" key="4">
    <source>
        <dbReference type="SAM" id="SignalP"/>
    </source>
</evidence>
<dbReference type="InterPro" id="IPR025483">
    <property type="entry name" value="Lipase_euk"/>
</dbReference>
<name>A0AA97JHX9_EUBMA</name>
<accession>A0AA97JHX9</accession>
<reference evidence="7" key="1">
    <citation type="submission" date="2025-08" db="UniProtKB">
        <authorList>
            <consortium name="RefSeq"/>
        </authorList>
    </citation>
    <scope>IDENTIFICATION</scope>
    <source>
        <tissue evidence="7">Blood</tissue>
    </source>
</reference>
<organism evidence="6 7">
    <name type="scientific">Eublepharis macularius</name>
    <name type="common">Leopard gecko</name>
    <name type="synonym">Cyrtodactylus macularius</name>
    <dbReference type="NCBI Taxonomy" id="481883"/>
    <lineage>
        <taxon>Eukaryota</taxon>
        <taxon>Metazoa</taxon>
        <taxon>Chordata</taxon>
        <taxon>Craniata</taxon>
        <taxon>Vertebrata</taxon>
        <taxon>Euteleostomi</taxon>
        <taxon>Lepidosauria</taxon>
        <taxon>Squamata</taxon>
        <taxon>Bifurcata</taxon>
        <taxon>Gekkota</taxon>
        <taxon>Eublepharidae</taxon>
        <taxon>Eublepharinae</taxon>
        <taxon>Eublepharis</taxon>
    </lineage>
</organism>
<dbReference type="FunFam" id="3.40.50.1820:FF:000012">
    <property type="entry name" value="Lipase"/>
    <property type="match status" value="1"/>
</dbReference>
<feature type="chain" id="PRO_5041694508" description="Lipase" evidence="4">
    <location>
        <begin position="18"/>
        <end position="390"/>
    </location>
</feature>
<dbReference type="PANTHER" id="PTHR11005">
    <property type="entry name" value="LYSOSOMAL ACID LIPASE-RELATED"/>
    <property type="match status" value="1"/>
</dbReference>
<gene>
    <name evidence="7" type="primary">LOC129331688</name>
</gene>